<dbReference type="InterPro" id="IPR005162">
    <property type="entry name" value="Retrotrans_gag_dom"/>
</dbReference>
<dbReference type="Pfam" id="PF03732">
    <property type="entry name" value="Retrotrans_gag"/>
    <property type="match status" value="1"/>
</dbReference>
<dbReference type="GO" id="GO:0004519">
    <property type="term" value="F:endonuclease activity"/>
    <property type="evidence" value="ECO:0007669"/>
    <property type="project" value="UniProtKB-KW"/>
</dbReference>
<keyword evidence="13" id="KW-1185">Reference proteome</keyword>
<dbReference type="SUPFAM" id="SSF50630">
    <property type="entry name" value="Acid proteases"/>
    <property type="match status" value="1"/>
</dbReference>
<proteinExistence type="predicted"/>
<evidence type="ECO:0000259" key="10">
    <source>
        <dbReference type="PROSITE" id="PS50878"/>
    </source>
</evidence>
<protein>
    <recommendedName>
        <fullName evidence="10">Reverse transcriptase domain-containing protein</fullName>
    </recommendedName>
</protein>
<dbReference type="SUPFAM" id="SSF56672">
    <property type="entry name" value="DNA/RNA polymerases"/>
    <property type="match status" value="1"/>
</dbReference>
<sequence>MSSNELLTLSRKARFNDLPSFSGQPSEDIEQFLKRIKNLTKTDTDITDAQRLEIVRGKLSQSAGTWFDDQEFTTWSQFETSFRGRYSSTMKSQTKFGELLQRKQQPDEPMATYFDDMVSLCREVDTGMTERIIVQHLMNGVRSEFRKQLSRHEPPIDQIATFLTVAKKEQDIHEQFEKFQEMKIQPQQPYFFLNPESTSLTAAVHQRPYRHPNHSSRDLQQLEIRRSVERQPSFIPRSHHKLLKSSESSRKSTMKQPVVDQAQHSSSSFQFTPCKICGKTNHRTIDFQVNRKSTSAIVDTGSAITIIHQNLLSALYHRKFSGKKTDCQAANSSSINIIGQVELEIKLGKIKTYIIADVATNLITSLLLGNDWINPNHVHLHGDEQRLTIPAKNGQLISFPYIASPDLNYPVFLVNQVTIPPNSQQLVDIKVQLSGAENLIFQPITNYLSKFLFIPNTLLNVTDHTAKILVINAQDRQRTLSKNSKIGMINRYPTFEVCLTMQQPRRKSLTTLKPVGFLDHNQLSSRAGAVKTTTDYSFPNRNTQCYKCQQNFLTGNDLQKHLRESCYSEEVRRHIQNLTQHIEHPKQKQQVEEILWHNKDLFDSGPAIVNIPPQSAIKTGDHPPIYSKQYPASERDQQIKTEETQKLLERGQIEESTSPWSSPVVLVKKKDKTTRFCIDYRRLNAITIKDAFPLPRIDEIFDQLSEAVIFTKFDFKSGYFQIPLAKEDRPKTAFSTRDNHYQFTVLPQGVTNGPATFQRVINHILGPTRWRYALAYIDDIIIYSRTFEDHLSHLKEICQLLKEANFRLNSEKCEVARTQTDYLGHQIKQGDIRPSPVNIRGLLHTQLPKTAEEASRFVKAAEYYRKFIPGFSLLAEPLRKFVPTSKTGKRGQRKPITLTDDEKRSFEELKRILTNDLVLRLPNNRFPFKLQTDASDEGIGAVLLQNYSDGDHPVAYLSKKFTATQSRWSTTEQECYAL</sequence>
<evidence type="ECO:0000256" key="8">
    <source>
        <dbReference type="ARBA" id="ARBA00023268"/>
    </source>
</evidence>
<evidence type="ECO:0000313" key="11">
    <source>
        <dbReference type="EMBL" id="CAF0962327.1"/>
    </source>
</evidence>
<dbReference type="Pfam" id="PF17919">
    <property type="entry name" value="RT_RNaseH_2"/>
    <property type="match status" value="1"/>
</dbReference>
<dbReference type="Gene3D" id="3.30.70.270">
    <property type="match status" value="2"/>
</dbReference>
<dbReference type="PROSITE" id="PS00141">
    <property type="entry name" value="ASP_PROTEASE"/>
    <property type="match status" value="1"/>
</dbReference>
<dbReference type="Gene3D" id="3.10.10.10">
    <property type="entry name" value="HIV Type 1 Reverse Transcriptase, subunit A, domain 1"/>
    <property type="match status" value="1"/>
</dbReference>
<reference evidence="11" key="1">
    <citation type="submission" date="2021-02" db="EMBL/GenBank/DDBJ databases">
        <authorList>
            <person name="Nowell W R."/>
        </authorList>
    </citation>
    <scope>NUCLEOTIDE SEQUENCE</scope>
</reference>
<keyword evidence="8" id="KW-0511">Multifunctional enzyme</keyword>
<evidence type="ECO:0000256" key="6">
    <source>
        <dbReference type="ARBA" id="ARBA00022884"/>
    </source>
</evidence>
<keyword evidence="2" id="KW-0548">Nucleotidyltransferase</keyword>
<dbReference type="InterPro" id="IPR000477">
    <property type="entry name" value="RT_dom"/>
</dbReference>
<dbReference type="InterPro" id="IPR021109">
    <property type="entry name" value="Peptidase_aspartic_dom_sf"/>
</dbReference>
<evidence type="ECO:0000256" key="1">
    <source>
        <dbReference type="ARBA" id="ARBA00022679"/>
    </source>
</evidence>
<evidence type="ECO:0000313" key="12">
    <source>
        <dbReference type="EMBL" id="CAF3736746.1"/>
    </source>
</evidence>
<dbReference type="EMBL" id="CAJNOQ010002511">
    <property type="protein sequence ID" value="CAF0962327.1"/>
    <property type="molecule type" value="Genomic_DNA"/>
</dbReference>
<dbReference type="OrthoDB" id="115435at2759"/>
<dbReference type="CDD" id="cd00303">
    <property type="entry name" value="retropepsin_like"/>
    <property type="match status" value="1"/>
</dbReference>
<dbReference type="EMBL" id="CAJOBC010002511">
    <property type="protein sequence ID" value="CAF3736746.1"/>
    <property type="molecule type" value="Genomic_DNA"/>
</dbReference>
<dbReference type="PANTHER" id="PTHR37984:SF5">
    <property type="entry name" value="PROTEIN NYNRIN-LIKE"/>
    <property type="match status" value="1"/>
</dbReference>
<dbReference type="GO" id="GO:0015074">
    <property type="term" value="P:DNA integration"/>
    <property type="evidence" value="ECO:0007669"/>
    <property type="project" value="UniProtKB-KW"/>
</dbReference>
<dbReference type="GO" id="GO:0006508">
    <property type="term" value="P:proteolysis"/>
    <property type="evidence" value="ECO:0007669"/>
    <property type="project" value="InterPro"/>
</dbReference>
<keyword evidence="1" id="KW-0808">Transferase</keyword>
<dbReference type="Pfam" id="PF00078">
    <property type="entry name" value="RVT_1"/>
    <property type="match status" value="1"/>
</dbReference>
<organism evidence="11 13">
    <name type="scientific">Didymodactylos carnosus</name>
    <dbReference type="NCBI Taxonomy" id="1234261"/>
    <lineage>
        <taxon>Eukaryota</taxon>
        <taxon>Metazoa</taxon>
        <taxon>Spiralia</taxon>
        <taxon>Gnathifera</taxon>
        <taxon>Rotifera</taxon>
        <taxon>Eurotatoria</taxon>
        <taxon>Bdelloidea</taxon>
        <taxon>Philodinida</taxon>
        <taxon>Philodinidae</taxon>
        <taxon>Didymodactylos</taxon>
    </lineage>
</organism>
<evidence type="ECO:0000313" key="13">
    <source>
        <dbReference type="Proteomes" id="UP000663829"/>
    </source>
</evidence>
<dbReference type="InterPro" id="IPR043502">
    <property type="entry name" value="DNA/RNA_pol_sf"/>
</dbReference>
<evidence type="ECO:0000256" key="2">
    <source>
        <dbReference type="ARBA" id="ARBA00022695"/>
    </source>
</evidence>
<dbReference type="GO" id="GO:0016779">
    <property type="term" value="F:nucleotidyltransferase activity"/>
    <property type="evidence" value="ECO:0007669"/>
    <property type="project" value="UniProtKB-KW"/>
</dbReference>
<dbReference type="PROSITE" id="PS50878">
    <property type="entry name" value="RT_POL"/>
    <property type="match status" value="1"/>
</dbReference>
<dbReference type="Proteomes" id="UP000681722">
    <property type="component" value="Unassembled WGS sequence"/>
</dbReference>
<dbReference type="Pfam" id="PF13975">
    <property type="entry name" value="gag-asp_proteas"/>
    <property type="match status" value="1"/>
</dbReference>
<feature type="non-terminal residue" evidence="11">
    <location>
        <position position="978"/>
    </location>
</feature>
<dbReference type="InterPro" id="IPR001969">
    <property type="entry name" value="Aspartic_peptidase_AS"/>
</dbReference>
<evidence type="ECO:0000256" key="4">
    <source>
        <dbReference type="ARBA" id="ARBA00022759"/>
    </source>
</evidence>
<evidence type="ECO:0000256" key="9">
    <source>
        <dbReference type="SAM" id="MobiDB-lite"/>
    </source>
</evidence>
<feature type="region of interest" description="Disordered" evidence="9">
    <location>
        <begin position="241"/>
        <end position="264"/>
    </location>
</feature>
<dbReference type="GO" id="GO:0003723">
    <property type="term" value="F:RNA binding"/>
    <property type="evidence" value="ECO:0007669"/>
    <property type="project" value="UniProtKB-KW"/>
</dbReference>
<dbReference type="CDD" id="cd01647">
    <property type="entry name" value="RT_LTR"/>
    <property type="match status" value="1"/>
</dbReference>
<keyword evidence="3" id="KW-0540">Nuclease</keyword>
<evidence type="ECO:0000256" key="3">
    <source>
        <dbReference type="ARBA" id="ARBA00022722"/>
    </source>
</evidence>
<keyword evidence="7" id="KW-0229">DNA integration</keyword>
<keyword evidence="6" id="KW-0694">RNA-binding</keyword>
<dbReference type="Proteomes" id="UP000663829">
    <property type="component" value="Unassembled WGS sequence"/>
</dbReference>
<dbReference type="AlphaFoldDB" id="A0A814E111"/>
<dbReference type="Gene3D" id="2.40.70.10">
    <property type="entry name" value="Acid Proteases"/>
    <property type="match status" value="1"/>
</dbReference>
<dbReference type="InterPro" id="IPR043128">
    <property type="entry name" value="Rev_trsase/Diguanyl_cyclase"/>
</dbReference>
<feature type="domain" description="Reverse transcriptase" evidence="10">
    <location>
        <begin position="648"/>
        <end position="827"/>
    </location>
</feature>
<dbReference type="InterPro" id="IPR041577">
    <property type="entry name" value="RT_RNaseH_2"/>
</dbReference>
<dbReference type="InterPro" id="IPR050951">
    <property type="entry name" value="Retrovirus_Pol_polyprotein"/>
</dbReference>
<evidence type="ECO:0000256" key="7">
    <source>
        <dbReference type="ARBA" id="ARBA00022908"/>
    </source>
</evidence>
<gene>
    <name evidence="11" type="ORF">GPM918_LOCUS11820</name>
    <name evidence="12" type="ORF">SRO942_LOCUS11821</name>
</gene>
<keyword evidence="4" id="KW-0378">Hydrolase</keyword>
<dbReference type="PANTHER" id="PTHR37984">
    <property type="entry name" value="PROTEIN CBG26694"/>
    <property type="match status" value="1"/>
</dbReference>
<dbReference type="GO" id="GO:0004190">
    <property type="term" value="F:aspartic-type endopeptidase activity"/>
    <property type="evidence" value="ECO:0007669"/>
    <property type="project" value="InterPro"/>
</dbReference>
<evidence type="ECO:0000256" key="5">
    <source>
        <dbReference type="ARBA" id="ARBA00022842"/>
    </source>
</evidence>
<accession>A0A814E111</accession>
<name>A0A814E111_9BILA</name>
<keyword evidence="4" id="KW-0255">Endonuclease</keyword>
<comment type="caution">
    <text evidence="11">The sequence shown here is derived from an EMBL/GenBank/DDBJ whole genome shotgun (WGS) entry which is preliminary data.</text>
</comment>
<keyword evidence="5" id="KW-0460">Magnesium</keyword>